<proteinExistence type="predicted"/>
<dbReference type="Pfam" id="PF20420">
    <property type="entry name" value="DUF6702"/>
    <property type="match status" value="1"/>
</dbReference>
<keyword evidence="3" id="KW-1185">Reference proteome</keyword>
<feature type="signal peptide" evidence="1">
    <location>
        <begin position="1"/>
        <end position="22"/>
    </location>
</feature>
<dbReference type="InterPro" id="IPR046525">
    <property type="entry name" value="DUF6702"/>
</dbReference>
<dbReference type="EMBL" id="JBHSKT010000013">
    <property type="protein sequence ID" value="MFC5272240.1"/>
    <property type="molecule type" value="Genomic_DNA"/>
</dbReference>
<name>A0ABW0EIF0_9BACT</name>
<sequence length="165" mass="19063">MKIRRIFALLFVLFAAFSNAEAHLYHISIAEIKYNAKTQSLEIALKVFTDDLEKTLSFAAQKPVTLQQTAEVKKQLETYLKKNLRLENAAKQTYQQRFLGFETEADAQWLFLEIAVKPDELKQAKLRNQVLLETYPDQMNLTNLEINGKKHTLIFKEGDVSKTLL</sequence>
<accession>A0ABW0EIF0</accession>
<gene>
    <name evidence="2" type="ORF">ACFPIB_16615</name>
</gene>
<reference evidence="3" key="1">
    <citation type="journal article" date="2019" name="Int. J. Syst. Evol. Microbiol.">
        <title>The Global Catalogue of Microorganisms (GCM) 10K type strain sequencing project: providing services to taxonomists for standard genome sequencing and annotation.</title>
        <authorList>
            <consortium name="The Broad Institute Genomics Platform"/>
            <consortium name="The Broad Institute Genome Sequencing Center for Infectious Disease"/>
            <person name="Wu L."/>
            <person name="Ma J."/>
        </authorList>
    </citation>
    <scope>NUCLEOTIDE SEQUENCE [LARGE SCALE GENOMIC DNA]</scope>
    <source>
        <strain evidence="3">KACC 12602</strain>
    </source>
</reference>
<evidence type="ECO:0000256" key="1">
    <source>
        <dbReference type="SAM" id="SignalP"/>
    </source>
</evidence>
<organism evidence="2 3">
    <name type="scientific">Adhaeribacter terreus</name>
    <dbReference type="NCBI Taxonomy" id="529703"/>
    <lineage>
        <taxon>Bacteria</taxon>
        <taxon>Pseudomonadati</taxon>
        <taxon>Bacteroidota</taxon>
        <taxon>Cytophagia</taxon>
        <taxon>Cytophagales</taxon>
        <taxon>Hymenobacteraceae</taxon>
        <taxon>Adhaeribacter</taxon>
    </lineage>
</organism>
<evidence type="ECO:0000313" key="3">
    <source>
        <dbReference type="Proteomes" id="UP001596161"/>
    </source>
</evidence>
<dbReference type="RefSeq" id="WP_378018599.1">
    <property type="nucleotide sequence ID" value="NZ_JBHSKT010000013.1"/>
</dbReference>
<dbReference type="Proteomes" id="UP001596161">
    <property type="component" value="Unassembled WGS sequence"/>
</dbReference>
<comment type="caution">
    <text evidence="2">The sequence shown here is derived from an EMBL/GenBank/DDBJ whole genome shotgun (WGS) entry which is preliminary data.</text>
</comment>
<keyword evidence="1" id="KW-0732">Signal</keyword>
<protein>
    <submittedName>
        <fullName evidence="2">DUF6702 family protein</fullName>
    </submittedName>
</protein>
<evidence type="ECO:0000313" key="2">
    <source>
        <dbReference type="EMBL" id="MFC5272240.1"/>
    </source>
</evidence>
<feature type="chain" id="PRO_5046438936" evidence="1">
    <location>
        <begin position="23"/>
        <end position="165"/>
    </location>
</feature>